<name>A0ABX4YL24_9LEPT</name>
<keyword evidence="2" id="KW-1185">Reference proteome</keyword>
<evidence type="ECO:0000313" key="1">
    <source>
        <dbReference type="EMBL" id="PNV75971.1"/>
    </source>
</evidence>
<evidence type="ECO:0008006" key="3">
    <source>
        <dbReference type="Google" id="ProtNLM"/>
    </source>
</evidence>
<proteinExistence type="predicted"/>
<evidence type="ECO:0000313" key="2">
    <source>
        <dbReference type="Proteomes" id="UP000094669"/>
    </source>
</evidence>
<dbReference type="Proteomes" id="UP000094669">
    <property type="component" value="Unassembled WGS sequence"/>
</dbReference>
<accession>A0ABX4YL24</accession>
<protein>
    <recommendedName>
        <fullName evidence="3">Lipoprotein</fullName>
    </recommendedName>
</protein>
<dbReference type="EMBL" id="MCRM02000004">
    <property type="protein sequence ID" value="PNV75971.1"/>
    <property type="molecule type" value="Genomic_DNA"/>
</dbReference>
<comment type="caution">
    <text evidence="1">The sequence shown here is derived from an EMBL/GenBank/DDBJ whole genome shotgun (WGS) entry which is preliminary data.</text>
</comment>
<sequence>MKENLLLFNFLFILLHFNFGCIYYQTKEIPNELGYVEAEARGADREEAERNVKMEMIGMILGELVQSQSIIIDSTSKGYFVESSREGLIRNFKILSDTQLRDGVKLRASGYVSKRLIGNALDEQYKFLGKPRILVLISEKIGNKTIEAGNTRAEARFISFFPGFEFLNKDKISEISSKTKNYSQSIESEIFRNKVIESAVNENCELVLLGFYEVRQGGTIVDGSDMLSTFASLNYKLIETRSQRILAADTVRGGHPAIDLNVGSEKAIEQILNALVPSLKQRLANKWQRGYTINLTIEGMNYDTFVDMDISKTIRSIRGINSVTERGRDSKGRILLDIEALFNAGRLYSYLRDYKDRLGITFRSKEIQGNSVVIEVEKALNPRRSE</sequence>
<dbReference type="RefSeq" id="WP_010417008.1">
    <property type="nucleotide sequence ID" value="NZ_MCRM02000004.1"/>
</dbReference>
<reference evidence="1" key="1">
    <citation type="submission" date="2018-01" db="EMBL/GenBank/DDBJ databases">
        <title>Genomic characterization of Leptospira inadai serogroup Lyme isolated from captured rat in Brazil and comparative analysis with human reference strain.</title>
        <authorList>
            <person name="Moreno L.Z."/>
            <person name="Loureiro A.P."/>
            <person name="Miraglia F."/>
            <person name="Kremer F.S."/>
            <person name="Eslabao M.R."/>
            <person name="Dellagostin O.A."/>
            <person name="Lilenbaum W."/>
            <person name="Moreno A.M."/>
        </authorList>
    </citation>
    <scope>NUCLEOTIDE SEQUENCE [LARGE SCALE GENOMIC DNA]</scope>
    <source>
        <strain evidence="1">M34/99</strain>
    </source>
</reference>
<gene>
    <name evidence="1" type="ORF">BES34_005545</name>
</gene>
<organism evidence="1 2">
    <name type="scientific">Leptospira inadai serovar Lyme</name>
    <dbReference type="NCBI Taxonomy" id="293084"/>
    <lineage>
        <taxon>Bacteria</taxon>
        <taxon>Pseudomonadati</taxon>
        <taxon>Spirochaetota</taxon>
        <taxon>Spirochaetia</taxon>
        <taxon>Leptospirales</taxon>
        <taxon>Leptospiraceae</taxon>
        <taxon>Leptospira</taxon>
    </lineage>
</organism>